<dbReference type="InterPro" id="IPR012677">
    <property type="entry name" value="Nucleotide-bd_a/b_plait_sf"/>
</dbReference>
<feature type="non-terminal residue" evidence="6">
    <location>
        <position position="1"/>
    </location>
</feature>
<dbReference type="PROSITE" id="PS50102">
    <property type="entry name" value="RRM"/>
    <property type="match status" value="2"/>
</dbReference>
<proteinExistence type="predicted"/>
<evidence type="ECO:0000259" key="5">
    <source>
        <dbReference type="PROSITE" id="PS50102"/>
    </source>
</evidence>
<feature type="compositionally biased region" description="Gly residues" evidence="4">
    <location>
        <begin position="302"/>
        <end position="333"/>
    </location>
</feature>
<evidence type="ECO:0000256" key="2">
    <source>
        <dbReference type="ARBA" id="ARBA00022884"/>
    </source>
</evidence>
<dbReference type="Pfam" id="PF00076">
    <property type="entry name" value="RRM_1"/>
    <property type="match status" value="2"/>
</dbReference>
<accession>A0A146KVB6</accession>
<dbReference type="GO" id="GO:0071013">
    <property type="term" value="C:catalytic step 2 spliceosome"/>
    <property type="evidence" value="ECO:0007669"/>
    <property type="project" value="TreeGrafter"/>
</dbReference>
<dbReference type="AlphaFoldDB" id="A0A146KVB6"/>
<dbReference type="EMBL" id="GDHC01019567">
    <property type="protein sequence ID" value="JAP99061.1"/>
    <property type="molecule type" value="Transcribed_RNA"/>
</dbReference>
<dbReference type="GO" id="GO:0000398">
    <property type="term" value="P:mRNA splicing, via spliceosome"/>
    <property type="evidence" value="ECO:0007669"/>
    <property type="project" value="TreeGrafter"/>
</dbReference>
<gene>
    <name evidence="6" type="primary">Hrb98DE_2</name>
    <name evidence="6" type="ORF">g.73900</name>
</gene>
<evidence type="ECO:0000313" key="6">
    <source>
        <dbReference type="EMBL" id="JAP99061.1"/>
    </source>
</evidence>
<dbReference type="PANTHER" id="PTHR48026">
    <property type="entry name" value="HOMOLOGOUS TO DROSOPHILA SQD (SQUID) PROTEIN"/>
    <property type="match status" value="1"/>
</dbReference>
<dbReference type="InterPro" id="IPR000504">
    <property type="entry name" value="RRM_dom"/>
</dbReference>
<reference evidence="6" key="1">
    <citation type="journal article" date="2016" name="Gigascience">
        <title>De novo construction of an expanded transcriptome assembly for the western tarnished plant bug, Lygus hesperus.</title>
        <authorList>
            <person name="Tassone E.E."/>
            <person name="Geib S.M."/>
            <person name="Hall B."/>
            <person name="Fabrick J.A."/>
            <person name="Brent C.S."/>
            <person name="Hull J.J."/>
        </authorList>
    </citation>
    <scope>NUCLEOTIDE SEQUENCE</scope>
</reference>
<feature type="compositionally biased region" description="Gly residues" evidence="4">
    <location>
        <begin position="345"/>
        <end position="392"/>
    </location>
</feature>
<organism evidence="6">
    <name type="scientific">Lygus hesperus</name>
    <name type="common">Western plant bug</name>
    <dbReference type="NCBI Taxonomy" id="30085"/>
    <lineage>
        <taxon>Eukaryota</taxon>
        <taxon>Metazoa</taxon>
        <taxon>Ecdysozoa</taxon>
        <taxon>Arthropoda</taxon>
        <taxon>Hexapoda</taxon>
        <taxon>Insecta</taxon>
        <taxon>Pterygota</taxon>
        <taxon>Neoptera</taxon>
        <taxon>Paraneoptera</taxon>
        <taxon>Hemiptera</taxon>
        <taxon>Heteroptera</taxon>
        <taxon>Panheteroptera</taxon>
        <taxon>Cimicomorpha</taxon>
        <taxon>Miridae</taxon>
        <taxon>Mirini</taxon>
        <taxon>Lygus</taxon>
    </lineage>
</organism>
<feature type="region of interest" description="Disordered" evidence="4">
    <location>
        <begin position="298"/>
        <end position="333"/>
    </location>
</feature>
<dbReference type="InterPro" id="IPR035979">
    <property type="entry name" value="RBD_domain_sf"/>
</dbReference>
<evidence type="ECO:0000256" key="3">
    <source>
        <dbReference type="PROSITE-ProRule" id="PRU00176"/>
    </source>
</evidence>
<dbReference type="FunFam" id="3.30.70.330:FF:000040">
    <property type="entry name" value="Heterogeneous nuclear ribonucleoprotein A2/B1"/>
    <property type="match status" value="1"/>
</dbReference>
<feature type="region of interest" description="Disordered" evidence="4">
    <location>
        <begin position="345"/>
        <end position="410"/>
    </location>
</feature>
<keyword evidence="1" id="KW-0677">Repeat</keyword>
<dbReference type="Gene3D" id="3.30.70.330">
    <property type="match status" value="2"/>
</dbReference>
<evidence type="ECO:0000256" key="1">
    <source>
        <dbReference type="ARBA" id="ARBA00022737"/>
    </source>
</evidence>
<dbReference type="CDD" id="cd12578">
    <property type="entry name" value="RRM1_hnRNPA_like"/>
    <property type="match status" value="1"/>
</dbReference>
<keyword evidence="2 3" id="KW-0694">RNA-binding</keyword>
<dbReference type="GO" id="GO:0098687">
    <property type="term" value="C:chromosomal region"/>
    <property type="evidence" value="ECO:0007669"/>
    <property type="project" value="UniProtKB-ARBA"/>
</dbReference>
<dbReference type="SMART" id="SM00360">
    <property type="entry name" value="RRM"/>
    <property type="match status" value="2"/>
</dbReference>
<feature type="domain" description="RRM" evidence="5">
    <location>
        <begin position="131"/>
        <end position="214"/>
    </location>
</feature>
<protein>
    <submittedName>
        <fullName evidence="6">Heterogeneous nuclear ribonucleoprotein A1</fullName>
    </submittedName>
</protein>
<dbReference type="PANTHER" id="PTHR48026:SF14">
    <property type="entry name" value="HETEROGENEOUS NUCLEAR RIBONUCLEOPROTEIN A1"/>
    <property type="match status" value="1"/>
</dbReference>
<feature type="domain" description="RRM" evidence="5">
    <location>
        <begin position="223"/>
        <end position="299"/>
    </location>
</feature>
<dbReference type="SUPFAM" id="SSF54928">
    <property type="entry name" value="RNA-binding domain, RBD"/>
    <property type="match status" value="2"/>
</dbReference>
<sequence>LCFRQRHASHNEIAQGTTLHASNPSSKPLKERRKLSFSSFLHGSNLEFWKKSQRTFERLVYGYFAQFTAFVIPVYGNSNNRLASGNTALHKAKRIFHIPVPVPPLRLRSSLFTTMYSYDSQDNNPEGEQFRKLFIGGLDYRTTDQSLKSFYEQWGEIVDVVVMKHPQTQKSRGFGFVTYAVSSMVDEAMKNRPHKIDGREVDSKRAVPRDVSASGAANNVNVKKMFVGGLKEQTDDELREYFSQFGTIVGVNVVMDKVTNKRKGYAFIEYNDYDPVDKALLVKDHNVAGKSVTVKKAVVKDGPGGGAPGGGRGGRGGGRGGGRAAAGGSWGSGGGAGGWGGSNGYSSGGAGPWDGSQGNGWGGGWDQYGGGGWNGAQAGGGYGQQGGYGGGPVRSNYNSGAGQRNAPYGI</sequence>
<dbReference type="GO" id="GO:0003730">
    <property type="term" value="F:mRNA 3'-UTR binding"/>
    <property type="evidence" value="ECO:0007669"/>
    <property type="project" value="TreeGrafter"/>
</dbReference>
<evidence type="ECO:0000256" key="4">
    <source>
        <dbReference type="SAM" id="MobiDB-lite"/>
    </source>
</evidence>
<keyword evidence="6" id="KW-0687">Ribonucleoprotein</keyword>
<name>A0A146KVB6_LYGHE</name>